<accession>A0ABW0F1J4</accession>
<dbReference type="CDD" id="cd04301">
    <property type="entry name" value="NAT_SF"/>
    <property type="match status" value="1"/>
</dbReference>
<keyword evidence="3" id="KW-1185">Reference proteome</keyword>
<dbReference type="Gene3D" id="3.40.630.30">
    <property type="match status" value="1"/>
</dbReference>
<evidence type="ECO:0000259" key="1">
    <source>
        <dbReference type="PROSITE" id="PS51186"/>
    </source>
</evidence>
<organism evidence="2 3">
    <name type="scientific">Bosea minatitlanensis</name>
    <dbReference type="NCBI Taxonomy" id="128782"/>
    <lineage>
        <taxon>Bacteria</taxon>
        <taxon>Pseudomonadati</taxon>
        <taxon>Pseudomonadota</taxon>
        <taxon>Alphaproteobacteria</taxon>
        <taxon>Hyphomicrobiales</taxon>
        <taxon>Boseaceae</taxon>
        <taxon>Bosea</taxon>
    </lineage>
</organism>
<sequence>MSKTPLSLQLREITKDTVREVCALEVRSEQKGYVAGNALSIAQAHFEPSAVFRAICLGDQPIGFIQWRNAEAPGTVILWRFMIDRAHQAAGHGRKALTLALEMMRSSGFEHVETSVVPGPASPLGFYLSQGFVEVGQTTPHGERILRRSL</sequence>
<protein>
    <submittedName>
        <fullName evidence="2">GNAT family N-acetyltransferase</fullName>
        <ecNumber evidence="2">2.3.1.-</ecNumber>
    </submittedName>
</protein>
<dbReference type="InterPro" id="IPR000182">
    <property type="entry name" value="GNAT_dom"/>
</dbReference>
<dbReference type="InterPro" id="IPR016181">
    <property type="entry name" value="Acyl_CoA_acyltransferase"/>
</dbReference>
<proteinExistence type="predicted"/>
<dbReference type="EC" id="2.3.1.-" evidence="2"/>
<evidence type="ECO:0000313" key="2">
    <source>
        <dbReference type="EMBL" id="MFC5292743.1"/>
    </source>
</evidence>
<keyword evidence="2" id="KW-0808">Transferase</keyword>
<dbReference type="PROSITE" id="PS51186">
    <property type="entry name" value="GNAT"/>
    <property type="match status" value="1"/>
</dbReference>
<keyword evidence="2" id="KW-0012">Acyltransferase</keyword>
<comment type="caution">
    <text evidence="2">The sequence shown here is derived from an EMBL/GenBank/DDBJ whole genome shotgun (WGS) entry which is preliminary data.</text>
</comment>
<dbReference type="GO" id="GO:0016746">
    <property type="term" value="F:acyltransferase activity"/>
    <property type="evidence" value="ECO:0007669"/>
    <property type="project" value="UniProtKB-KW"/>
</dbReference>
<gene>
    <name evidence="2" type="ORF">ACFPK2_07045</name>
</gene>
<name>A0ABW0F1J4_9HYPH</name>
<evidence type="ECO:0000313" key="3">
    <source>
        <dbReference type="Proteomes" id="UP001595976"/>
    </source>
</evidence>
<reference evidence="3" key="1">
    <citation type="journal article" date="2019" name="Int. J. Syst. Evol. Microbiol.">
        <title>The Global Catalogue of Microorganisms (GCM) 10K type strain sequencing project: providing services to taxonomists for standard genome sequencing and annotation.</title>
        <authorList>
            <consortium name="The Broad Institute Genomics Platform"/>
            <consortium name="The Broad Institute Genome Sequencing Center for Infectious Disease"/>
            <person name="Wu L."/>
            <person name="Ma J."/>
        </authorList>
    </citation>
    <scope>NUCLEOTIDE SEQUENCE [LARGE SCALE GENOMIC DNA]</scope>
    <source>
        <strain evidence="3">CGMCC 1.15643</strain>
    </source>
</reference>
<feature type="domain" description="N-acetyltransferase" evidence="1">
    <location>
        <begin position="8"/>
        <end position="150"/>
    </location>
</feature>
<dbReference type="RefSeq" id="WP_158444591.1">
    <property type="nucleotide sequence ID" value="NZ_JAOAOS010000002.1"/>
</dbReference>
<dbReference type="Proteomes" id="UP001595976">
    <property type="component" value="Unassembled WGS sequence"/>
</dbReference>
<dbReference type="SUPFAM" id="SSF55729">
    <property type="entry name" value="Acyl-CoA N-acyltransferases (Nat)"/>
    <property type="match status" value="1"/>
</dbReference>
<dbReference type="EMBL" id="JBHSLI010000002">
    <property type="protein sequence ID" value="MFC5292743.1"/>
    <property type="molecule type" value="Genomic_DNA"/>
</dbReference>
<dbReference type="Pfam" id="PF00583">
    <property type="entry name" value="Acetyltransf_1"/>
    <property type="match status" value="1"/>
</dbReference>